<dbReference type="AlphaFoldDB" id="A0ABD2Q4Y4"/>
<evidence type="ECO:0000256" key="1">
    <source>
        <dbReference type="ARBA" id="ARBA00003520"/>
    </source>
</evidence>
<evidence type="ECO:0000313" key="5">
    <source>
        <dbReference type="Proteomes" id="UP001626550"/>
    </source>
</evidence>
<dbReference type="Pfam" id="PF00022">
    <property type="entry name" value="Actin"/>
    <property type="match status" value="1"/>
</dbReference>
<evidence type="ECO:0000313" key="4">
    <source>
        <dbReference type="EMBL" id="KAL3313251.1"/>
    </source>
</evidence>
<dbReference type="CDD" id="cd13395">
    <property type="entry name" value="ASKHA_NBD_Arp4_ACTL6-like"/>
    <property type="match status" value="1"/>
</dbReference>
<dbReference type="SUPFAM" id="SSF53067">
    <property type="entry name" value="Actin-like ATPase domain"/>
    <property type="match status" value="2"/>
</dbReference>
<dbReference type="FunFam" id="3.30.420.40:FF:000050">
    <property type="entry name" value="Actin, alpha skeletal muscle"/>
    <property type="match status" value="1"/>
</dbReference>
<dbReference type="FunFam" id="3.90.640.10:FF:000043">
    <property type="entry name" value="AGAP008687-PA-like protein"/>
    <property type="match status" value="1"/>
</dbReference>
<dbReference type="EMBL" id="JBJKFK010001375">
    <property type="protein sequence ID" value="KAL3313251.1"/>
    <property type="molecule type" value="Genomic_DNA"/>
</dbReference>
<comment type="similarity">
    <text evidence="2 3">Belongs to the actin family.</text>
</comment>
<dbReference type="Proteomes" id="UP001626550">
    <property type="component" value="Unassembled WGS sequence"/>
</dbReference>
<proteinExistence type="inferred from homology"/>
<dbReference type="InterPro" id="IPR043129">
    <property type="entry name" value="ATPase_NBD"/>
</dbReference>
<dbReference type="FunFam" id="3.30.420.40:FF:000058">
    <property type="entry name" value="Putative actin-related protein 5"/>
    <property type="match status" value="1"/>
</dbReference>
<dbReference type="PROSITE" id="PS00432">
    <property type="entry name" value="ACTINS_2"/>
    <property type="match status" value="1"/>
</dbReference>
<comment type="caution">
    <text evidence="4">The sequence shown here is derived from an EMBL/GenBank/DDBJ whole genome shotgun (WGS) entry which is preliminary data.</text>
</comment>
<gene>
    <name evidence="4" type="primary">ACTL6A</name>
    <name evidence="4" type="ORF">Ciccas_008150</name>
</gene>
<name>A0ABD2Q4Y4_9PLAT</name>
<evidence type="ECO:0000256" key="3">
    <source>
        <dbReference type="RuleBase" id="RU000487"/>
    </source>
</evidence>
<evidence type="ECO:0000256" key="2">
    <source>
        <dbReference type="ARBA" id="ARBA00006752"/>
    </source>
</evidence>
<protein>
    <submittedName>
        <fullName evidence="4">Actin-like 6A</fullName>
    </submittedName>
</protein>
<sequence>MSDEVGALVLDIGSQSVRAGFAGEDTPKVDIPSYVAVPPIESEKKVIVGTNITVPRDSYQIESFLKDGMIDNFDHFENIVSHVIDTLVPNEKSHHPILISEPVWNTKAKRDKITEVLFETFKAPAIYFAKNAVLTCFANGRHTGLVLDCGSIHSTAIPVYEGMVMTQATVRSPLGGDFLLKQCQKLLENYHIPLVPIYKVGSKEQVKEKDPARWTPKSTLPNVTDSYDEYMKKQLLTDFLASVVQVSDDKYDQNQAESFPTVNYEFPTGFNMDFTYERFRIAENLFDPAILPETKGNSMLSMSHTVTSSISLCDIDIRPSMYSNILVVGGLSSILGFGDRLQKDLNNKTPSSLRVKVNLPASVAERRFSSWIGGSILGSLGTFQQLWISKQEYEENGKAIIDKKTQ</sequence>
<dbReference type="SMART" id="SM00268">
    <property type="entry name" value="ACTIN"/>
    <property type="match status" value="1"/>
</dbReference>
<keyword evidence="5" id="KW-1185">Reference proteome</keyword>
<dbReference type="PRINTS" id="PR00190">
    <property type="entry name" value="ACTIN"/>
</dbReference>
<dbReference type="PANTHER" id="PTHR11937">
    <property type="entry name" value="ACTIN"/>
    <property type="match status" value="1"/>
</dbReference>
<comment type="function">
    <text evidence="1">Actins are highly conserved proteins that are involved in various types of cell motility and are ubiquitously expressed in all eukaryotic cells.</text>
</comment>
<dbReference type="InterPro" id="IPR004000">
    <property type="entry name" value="Actin"/>
</dbReference>
<reference evidence="4 5" key="1">
    <citation type="submission" date="2024-11" db="EMBL/GenBank/DDBJ databases">
        <title>Adaptive evolution of stress response genes in parasites aligns with host niche diversity.</title>
        <authorList>
            <person name="Hahn C."/>
            <person name="Resl P."/>
        </authorList>
    </citation>
    <scope>NUCLEOTIDE SEQUENCE [LARGE SCALE GENOMIC DNA]</scope>
    <source>
        <strain evidence="4">EGGRZ-B1_66</strain>
        <tissue evidence="4">Body</tissue>
    </source>
</reference>
<accession>A0ABD2Q4Y4</accession>
<dbReference type="InterPro" id="IPR004001">
    <property type="entry name" value="Actin_CS"/>
</dbReference>
<dbReference type="Gene3D" id="3.30.420.40">
    <property type="match status" value="2"/>
</dbReference>
<organism evidence="4 5">
    <name type="scientific">Cichlidogyrus casuarinus</name>
    <dbReference type="NCBI Taxonomy" id="1844966"/>
    <lineage>
        <taxon>Eukaryota</taxon>
        <taxon>Metazoa</taxon>
        <taxon>Spiralia</taxon>
        <taxon>Lophotrochozoa</taxon>
        <taxon>Platyhelminthes</taxon>
        <taxon>Monogenea</taxon>
        <taxon>Monopisthocotylea</taxon>
        <taxon>Dactylogyridea</taxon>
        <taxon>Ancyrocephalidae</taxon>
        <taxon>Cichlidogyrus</taxon>
    </lineage>
</organism>
<dbReference type="Gene3D" id="3.90.640.10">
    <property type="entry name" value="Actin, Chain A, domain 4"/>
    <property type="match status" value="1"/>
</dbReference>